<sequence length="29" mass="3339">HIESLFLFVLTVPLRFAVNALKRAIPLFL</sequence>
<name>X1FC74_9ZZZZ</name>
<comment type="caution">
    <text evidence="1">The sequence shown here is derived from an EMBL/GenBank/DDBJ whole genome shotgun (WGS) entry which is preliminary data.</text>
</comment>
<feature type="non-terminal residue" evidence="1">
    <location>
        <position position="1"/>
    </location>
</feature>
<protein>
    <submittedName>
        <fullName evidence="1">Uncharacterized protein</fullName>
    </submittedName>
</protein>
<proteinExistence type="predicted"/>
<dbReference type="AlphaFoldDB" id="X1FC74"/>
<gene>
    <name evidence="1" type="ORF">S01H4_55472</name>
</gene>
<reference evidence="1" key="1">
    <citation type="journal article" date="2014" name="Front. Microbiol.">
        <title>High frequency of phylogenetically diverse reductive dehalogenase-homologous genes in deep subseafloor sedimentary metagenomes.</title>
        <authorList>
            <person name="Kawai M."/>
            <person name="Futagami T."/>
            <person name="Toyoda A."/>
            <person name="Takaki Y."/>
            <person name="Nishi S."/>
            <person name="Hori S."/>
            <person name="Arai W."/>
            <person name="Tsubouchi T."/>
            <person name="Morono Y."/>
            <person name="Uchiyama I."/>
            <person name="Ito T."/>
            <person name="Fujiyama A."/>
            <person name="Inagaki F."/>
            <person name="Takami H."/>
        </authorList>
    </citation>
    <scope>NUCLEOTIDE SEQUENCE</scope>
    <source>
        <strain evidence="1">Expedition CK06-06</strain>
    </source>
</reference>
<accession>X1FC74</accession>
<evidence type="ECO:0000313" key="1">
    <source>
        <dbReference type="EMBL" id="GAH18363.1"/>
    </source>
</evidence>
<organism evidence="1">
    <name type="scientific">marine sediment metagenome</name>
    <dbReference type="NCBI Taxonomy" id="412755"/>
    <lineage>
        <taxon>unclassified sequences</taxon>
        <taxon>metagenomes</taxon>
        <taxon>ecological metagenomes</taxon>
    </lineage>
</organism>
<dbReference type="EMBL" id="BART01032019">
    <property type="protein sequence ID" value="GAH18363.1"/>
    <property type="molecule type" value="Genomic_DNA"/>
</dbReference>